<keyword evidence="1" id="KW-0812">Transmembrane</keyword>
<dbReference type="Pfam" id="PF10011">
    <property type="entry name" value="DUF2254"/>
    <property type="match status" value="1"/>
</dbReference>
<name>A0ABT9RZB1_9MICC</name>
<evidence type="ECO:0000313" key="3">
    <source>
        <dbReference type="Proteomes" id="UP001226577"/>
    </source>
</evidence>
<organism evidence="2 3">
    <name type="scientific">Pseudarthrobacter enclensis</name>
    <dbReference type="NCBI Taxonomy" id="993070"/>
    <lineage>
        <taxon>Bacteria</taxon>
        <taxon>Bacillati</taxon>
        <taxon>Actinomycetota</taxon>
        <taxon>Actinomycetes</taxon>
        <taxon>Micrococcales</taxon>
        <taxon>Micrococcaceae</taxon>
        <taxon>Pseudarthrobacter</taxon>
    </lineage>
</organism>
<protein>
    <submittedName>
        <fullName evidence="2">Membrane protein</fullName>
    </submittedName>
</protein>
<feature type="transmembrane region" description="Helical" evidence="1">
    <location>
        <begin position="24"/>
        <end position="50"/>
    </location>
</feature>
<accession>A0ABT9RZB1</accession>
<dbReference type="EMBL" id="JAUSRE010000017">
    <property type="protein sequence ID" value="MDP9889554.1"/>
    <property type="molecule type" value="Genomic_DNA"/>
</dbReference>
<feature type="transmembrane region" description="Helical" evidence="1">
    <location>
        <begin position="103"/>
        <end position="123"/>
    </location>
</feature>
<comment type="caution">
    <text evidence="2">The sequence shown here is derived from an EMBL/GenBank/DDBJ whole genome shotgun (WGS) entry which is preliminary data.</text>
</comment>
<evidence type="ECO:0000313" key="2">
    <source>
        <dbReference type="EMBL" id="MDP9889554.1"/>
    </source>
</evidence>
<dbReference type="InterPro" id="IPR018723">
    <property type="entry name" value="DUF2254_membrane"/>
</dbReference>
<feature type="transmembrane region" description="Helical" evidence="1">
    <location>
        <begin position="70"/>
        <end position="91"/>
    </location>
</feature>
<keyword evidence="1" id="KW-0472">Membrane</keyword>
<reference evidence="2 3" key="1">
    <citation type="submission" date="2023-07" db="EMBL/GenBank/DDBJ databases">
        <title>Sorghum-associated microbial communities from plants grown in Nebraska, USA.</title>
        <authorList>
            <person name="Schachtman D."/>
        </authorList>
    </citation>
    <scope>NUCLEOTIDE SEQUENCE [LARGE SCALE GENOMIC DNA]</scope>
    <source>
        <strain evidence="2 3">CC222</strain>
    </source>
</reference>
<keyword evidence="3" id="KW-1185">Reference proteome</keyword>
<gene>
    <name evidence="2" type="ORF">J2X98_003165</name>
</gene>
<keyword evidence="1" id="KW-1133">Transmembrane helix</keyword>
<sequence length="409" mass="43729">MQIDKASPVAVLLFQGTSDDARNLLVSIASTMVTVIALVLGLTVVALQLASTQFSPRLLRNFLRDIPNQLTLSAFVATFAYSTAGLYTVGIAAGQRIEEYPRLAVSGALMLLFVSMVMLVFFVHHLSHSIQVDLVMKGVETATLKVIGRSFVPGDLGIPIPVVPQGATALPSPASGYIQAFHVGPFVGALAKHDLKALMVPMVGRHVVAGAPIAWVWNVSGAGGRPFAPGASAELRRALAQSVRIGYERTLEQDVAFGIRQLADVASKALSPAINDPYTANQAVDHLGTILAALTLREHGPRAVTDAHGTVRLHIPARDFAYLVDLALGQVRRYGSNEPRVVRALLRVCGDLAWFGETAHRAIMRQYVQTLMNDVARLVAQPADRDPLLEEGAAVLDLFNTRDGTPGAS</sequence>
<evidence type="ECO:0000256" key="1">
    <source>
        <dbReference type="SAM" id="Phobius"/>
    </source>
</evidence>
<proteinExistence type="predicted"/>
<dbReference type="Proteomes" id="UP001226577">
    <property type="component" value="Unassembled WGS sequence"/>
</dbReference>